<evidence type="ECO:0000256" key="1">
    <source>
        <dbReference type="SAM" id="Coils"/>
    </source>
</evidence>
<name>A0A915JLE7_ROMCU</name>
<dbReference type="Proteomes" id="UP000887565">
    <property type="component" value="Unplaced"/>
</dbReference>
<accession>A0A915JLE7</accession>
<evidence type="ECO:0000313" key="3">
    <source>
        <dbReference type="Proteomes" id="UP000887565"/>
    </source>
</evidence>
<keyword evidence="2" id="KW-1133">Transmembrane helix</keyword>
<evidence type="ECO:0000256" key="2">
    <source>
        <dbReference type="SAM" id="Phobius"/>
    </source>
</evidence>
<proteinExistence type="predicted"/>
<evidence type="ECO:0000313" key="4">
    <source>
        <dbReference type="WBParaSite" id="nRc.2.0.1.t27000-RA"/>
    </source>
</evidence>
<keyword evidence="1" id="KW-0175">Coiled coil</keyword>
<organism evidence="3 4">
    <name type="scientific">Romanomermis culicivorax</name>
    <name type="common">Nematode worm</name>
    <dbReference type="NCBI Taxonomy" id="13658"/>
    <lineage>
        <taxon>Eukaryota</taxon>
        <taxon>Metazoa</taxon>
        <taxon>Ecdysozoa</taxon>
        <taxon>Nematoda</taxon>
        <taxon>Enoplea</taxon>
        <taxon>Dorylaimia</taxon>
        <taxon>Mermithida</taxon>
        <taxon>Mermithoidea</taxon>
        <taxon>Mermithidae</taxon>
        <taxon>Romanomermis</taxon>
    </lineage>
</organism>
<dbReference type="WBParaSite" id="nRc.2.0.1.t27000-RA">
    <property type="protein sequence ID" value="nRc.2.0.1.t27000-RA"/>
    <property type="gene ID" value="nRc.2.0.1.g27000"/>
</dbReference>
<feature type="transmembrane region" description="Helical" evidence="2">
    <location>
        <begin position="46"/>
        <end position="73"/>
    </location>
</feature>
<reference evidence="4" key="1">
    <citation type="submission" date="2022-11" db="UniProtKB">
        <authorList>
            <consortium name="WormBaseParasite"/>
        </authorList>
    </citation>
    <scope>IDENTIFICATION</scope>
</reference>
<sequence>MCILRLSTLCSFHQQMNTQVLRGRTSKLQGGKKFFFHDPQLLLFSLYLNFSCLSINFWSLLFVLENFLLIIILDLDMKTQAPSTSFENFRQKIKPKTCSFKSRLSSIGGKICKLGDLERQKREQRRVLAQLYNLVPTVPEDHSTDLMLSNSSSSKLSTTTPEDDLSQICKLELLQRVLDYMSDLRRKLDDEKEENDENQIIIGDKKNKNNKNDFSILTKFCIVRD</sequence>
<keyword evidence="2" id="KW-0472">Membrane</keyword>
<keyword evidence="2" id="KW-0812">Transmembrane</keyword>
<protein>
    <submittedName>
        <fullName evidence="4">BHLH domain-containing protein</fullName>
    </submittedName>
</protein>
<keyword evidence="3" id="KW-1185">Reference proteome</keyword>
<dbReference type="AlphaFoldDB" id="A0A915JLE7"/>
<feature type="coiled-coil region" evidence="1">
    <location>
        <begin position="174"/>
        <end position="201"/>
    </location>
</feature>